<dbReference type="GeneID" id="9671938"/>
<accession>C7Z0P9</accession>
<dbReference type="KEGG" id="nhe:NECHADRAFT_79969"/>
<dbReference type="OrthoDB" id="5069841at2759"/>
<organism evidence="1 2">
    <name type="scientific">Fusarium vanettenii (strain ATCC MYA-4622 / CBS 123669 / FGSC 9596 / NRRL 45880 / 77-13-4)</name>
    <name type="common">Fusarium solani subsp. pisi</name>
    <dbReference type="NCBI Taxonomy" id="660122"/>
    <lineage>
        <taxon>Eukaryota</taxon>
        <taxon>Fungi</taxon>
        <taxon>Dikarya</taxon>
        <taxon>Ascomycota</taxon>
        <taxon>Pezizomycotina</taxon>
        <taxon>Sordariomycetes</taxon>
        <taxon>Hypocreomycetidae</taxon>
        <taxon>Hypocreales</taxon>
        <taxon>Nectriaceae</taxon>
        <taxon>Fusarium</taxon>
        <taxon>Fusarium solani species complex</taxon>
        <taxon>Fusarium vanettenii</taxon>
    </lineage>
</organism>
<dbReference type="VEuPathDB" id="FungiDB:NECHADRAFT_79969"/>
<dbReference type="HOGENOM" id="CLU_1050058_0_0_1"/>
<protein>
    <submittedName>
        <fullName evidence="1">Uncharacterized protein</fullName>
    </submittedName>
</protein>
<keyword evidence="2" id="KW-1185">Reference proteome</keyword>
<dbReference type="InParanoid" id="C7Z0P9"/>
<gene>
    <name evidence="1" type="ORF">NECHADRAFT_79969</name>
</gene>
<proteinExistence type="predicted"/>
<evidence type="ECO:0000313" key="2">
    <source>
        <dbReference type="Proteomes" id="UP000005206"/>
    </source>
</evidence>
<reference evidence="1 2" key="1">
    <citation type="journal article" date="2009" name="PLoS Genet.">
        <title>The genome of Nectria haematococca: contribution of supernumerary chromosomes to gene expansion.</title>
        <authorList>
            <person name="Coleman J.J."/>
            <person name="Rounsley S.D."/>
            <person name="Rodriguez-Carres M."/>
            <person name="Kuo A."/>
            <person name="Wasmann C.C."/>
            <person name="Grimwood J."/>
            <person name="Schmutz J."/>
            <person name="Taga M."/>
            <person name="White G.J."/>
            <person name="Zhou S."/>
            <person name="Schwartz D.C."/>
            <person name="Freitag M."/>
            <person name="Ma L.J."/>
            <person name="Danchin E.G."/>
            <person name="Henrissat B."/>
            <person name="Coutinho P.M."/>
            <person name="Nelson D.R."/>
            <person name="Straney D."/>
            <person name="Napoli C.A."/>
            <person name="Barker B.M."/>
            <person name="Gribskov M."/>
            <person name="Rep M."/>
            <person name="Kroken S."/>
            <person name="Molnar I."/>
            <person name="Rensing C."/>
            <person name="Kennell J.C."/>
            <person name="Zamora J."/>
            <person name="Farman M.L."/>
            <person name="Selker E.U."/>
            <person name="Salamov A."/>
            <person name="Shapiro H."/>
            <person name="Pangilinan J."/>
            <person name="Lindquist E."/>
            <person name="Lamers C."/>
            <person name="Grigoriev I.V."/>
            <person name="Geiser D.M."/>
            <person name="Covert S.F."/>
            <person name="Temporini E."/>
            <person name="Vanetten H.D."/>
        </authorList>
    </citation>
    <scope>NUCLEOTIDE SEQUENCE [LARGE SCALE GENOMIC DNA]</scope>
    <source>
        <strain evidence="2">ATCC MYA-4622 / CBS 123669 / FGSC 9596 / NRRL 45880 / 77-13-4</strain>
    </source>
</reference>
<dbReference type="RefSeq" id="XP_003048133.1">
    <property type="nucleotide sequence ID" value="XM_003048087.1"/>
</dbReference>
<dbReference type="Proteomes" id="UP000005206">
    <property type="component" value="Chromosome 5"/>
</dbReference>
<evidence type="ECO:0000313" key="1">
    <source>
        <dbReference type="EMBL" id="EEU42420.1"/>
    </source>
</evidence>
<name>C7Z0P9_FUSV7</name>
<dbReference type="EMBL" id="GG698905">
    <property type="protein sequence ID" value="EEU42420.1"/>
    <property type="molecule type" value="Genomic_DNA"/>
</dbReference>
<dbReference type="AlphaFoldDB" id="C7Z0P9"/>
<sequence>MPPFRARTATLNGIMLKSDCWRWVILGEGTPWEENWTMIQIPDEEYINGIAATFETDPITGSEVSQLFGHARSGALPPQDALLALVPAQACKILGFLPKKALWSTCGRLGWSKAGFPPPHGSRASQDQYLLDRRADGYTYKEIKEAGGFSEAAPTSIAFEVPPGSTTIAQAVPDLMGLVPLATSTSLIAEPLPIDPALERNFGARSDTREYCATFVAWDLSPLLQARKCWVARPAPESLVHERPCSSALASLRKGLRSYAAKGNR</sequence>